<feature type="transmembrane region" description="Helical" evidence="12">
    <location>
        <begin position="47"/>
        <end position="66"/>
    </location>
</feature>
<feature type="transmembrane region" description="Helical" evidence="12">
    <location>
        <begin position="78"/>
        <end position="97"/>
    </location>
</feature>
<dbReference type="AlphaFoldDB" id="A0A5J4RLM3"/>
<evidence type="ECO:0000256" key="2">
    <source>
        <dbReference type="ARBA" id="ARBA00022676"/>
    </source>
</evidence>
<keyword evidence="8 12" id="KW-0472">Membrane</keyword>
<keyword evidence="2" id="KW-0328">Glycosyltransferase</keyword>
<evidence type="ECO:0000256" key="7">
    <source>
        <dbReference type="ARBA" id="ARBA00022989"/>
    </source>
</evidence>
<feature type="transmembrane region" description="Helical" evidence="12">
    <location>
        <begin position="167"/>
        <end position="182"/>
    </location>
</feature>
<dbReference type="GO" id="GO:0008360">
    <property type="term" value="P:regulation of cell shape"/>
    <property type="evidence" value="ECO:0007669"/>
    <property type="project" value="UniProtKB-KW"/>
</dbReference>
<dbReference type="GO" id="GO:0009252">
    <property type="term" value="P:peptidoglycan biosynthetic process"/>
    <property type="evidence" value="ECO:0007669"/>
    <property type="project" value="UniProtKB-KW"/>
</dbReference>
<evidence type="ECO:0000256" key="4">
    <source>
        <dbReference type="ARBA" id="ARBA00022692"/>
    </source>
</evidence>
<gene>
    <name evidence="13" type="ORF">EZS27_017221</name>
</gene>
<dbReference type="GO" id="GO:0005886">
    <property type="term" value="C:plasma membrane"/>
    <property type="evidence" value="ECO:0007669"/>
    <property type="project" value="TreeGrafter"/>
</dbReference>
<name>A0A5J4RLM3_9ZZZZ</name>
<feature type="transmembrane region" description="Helical" evidence="12">
    <location>
        <begin position="319"/>
        <end position="347"/>
    </location>
</feature>
<feature type="transmembrane region" description="Helical" evidence="12">
    <location>
        <begin position="12"/>
        <end position="35"/>
    </location>
</feature>
<proteinExistence type="predicted"/>
<evidence type="ECO:0000256" key="3">
    <source>
        <dbReference type="ARBA" id="ARBA00022679"/>
    </source>
</evidence>
<sequence length="421" mass="47028">MDLIRNIFKGDKVIWIIFLFLCVISIIEVFSAASTLTYKSGDHWAPITQHCIFLIVGVIVMIFVHNIHYKWFQVFPTLLYPLSVILLILTMIMGYFMDSRVNGAARWMNFFGIQFQPSEVAKLALILIVARILSQKSSEDNEEKTFKWIMIRTLLVCFLIAPENLSTAILLFGVVMIMMFVGQISLKRLFIVAGILIVLAGGIVGLGFVKSDIPFFHRFDTWKNRITTFVDDERVPAEQFDIYKDAQVAHANIAIATSHVIGKGPGNSIERDFLSQAFSDFIYAIIIEELGLVGGIFVVFLYIWLLIRAGRIANKCDRTFPAFLVLGIALMMVSQAMLNMMVAVGLFPVTGQILPLISKGGTATVVNCICIGIILAISRYTEKLETDTELETEGDEAVINEIGPTAPTSKTLNNDSEFVNE</sequence>
<protein>
    <recommendedName>
        <fullName evidence="10">peptidoglycan glycosyltransferase</fullName>
        <ecNumber evidence="10">2.4.99.28</ecNumber>
    </recommendedName>
    <alternativeName>
        <fullName evidence="9">Peptidoglycan polymerase</fullName>
    </alternativeName>
</protein>
<evidence type="ECO:0000256" key="6">
    <source>
        <dbReference type="ARBA" id="ARBA00022984"/>
    </source>
</evidence>
<feature type="transmembrane region" description="Helical" evidence="12">
    <location>
        <begin position="281"/>
        <end position="307"/>
    </location>
</feature>
<dbReference type="GO" id="GO:0015648">
    <property type="term" value="F:lipid-linked peptidoglycan transporter activity"/>
    <property type="evidence" value="ECO:0007669"/>
    <property type="project" value="TreeGrafter"/>
</dbReference>
<dbReference type="GO" id="GO:0008955">
    <property type="term" value="F:peptidoglycan glycosyltransferase activity"/>
    <property type="evidence" value="ECO:0007669"/>
    <property type="project" value="UniProtKB-EC"/>
</dbReference>
<accession>A0A5J4RLM3</accession>
<dbReference type="GO" id="GO:0051301">
    <property type="term" value="P:cell division"/>
    <property type="evidence" value="ECO:0007669"/>
    <property type="project" value="InterPro"/>
</dbReference>
<keyword evidence="3" id="KW-0808">Transferase</keyword>
<comment type="subcellular location">
    <subcellularLocation>
        <location evidence="1">Membrane</location>
        <topology evidence="1">Multi-pass membrane protein</topology>
    </subcellularLocation>
</comment>
<dbReference type="PANTHER" id="PTHR30474">
    <property type="entry name" value="CELL CYCLE PROTEIN"/>
    <property type="match status" value="1"/>
</dbReference>
<keyword evidence="7 12" id="KW-1133">Transmembrane helix</keyword>
<dbReference type="InterPro" id="IPR001182">
    <property type="entry name" value="FtsW/RodA"/>
</dbReference>
<comment type="catalytic activity">
    <reaction evidence="11">
        <text>[GlcNAc-(1-&gt;4)-Mur2Ac(oyl-L-Ala-gamma-D-Glu-L-Lys-D-Ala-D-Ala)](n)-di-trans,octa-cis-undecaprenyl diphosphate + beta-D-GlcNAc-(1-&gt;4)-Mur2Ac(oyl-L-Ala-gamma-D-Glu-L-Lys-D-Ala-D-Ala)-di-trans,octa-cis-undecaprenyl diphosphate = [GlcNAc-(1-&gt;4)-Mur2Ac(oyl-L-Ala-gamma-D-Glu-L-Lys-D-Ala-D-Ala)](n+1)-di-trans,octa-cis-undecaprenyl diphosphate + di-trans,octa-cis-undecaprenyl diphosphate + H(+)</text>
        <dbReference type="Rhea" id="RHEA:23708"/>
        <dbReference type="Rhea" id="RHEA-COMP:9602"/>
        <dbReference type="Rhea" id="RHEA-COMP:9603"/>
        <dbReference type="ChEBI" id="CHEBI:15378"/>
        <dbReference type="ChEBI" id="CHEBI:58405"/>
        <dbReference type="ChEBI" id="CHEBI:60033"/>
        <dbReference type="ChEBI" id="CHEBI:78435"/>
        <dbReference type="EC" id="2.4.99.28"/>
    </reaction>
</comment>
<reference evidence="13" key="1">
    <citation type="submission" date="2019-03" db="EMBL/GenBank/DDBJ databases">
        <title>Single cell metagenomics reveals metabolic interactions within the superorganism composed of flagellate Streblomastix strix and complex community of Bacteroidetes bacteria on its surface.</title>
        <authorList>
            <person name="Treitli S.C."/>
            <person name="Kolisko M."/>
            <person name="Husnik F."/>
            <person name="Keeling P."/>
            <person name="Hampl V."/>
        </authorList>
    </citation>
    <scope>NUCLEOTIDE SEQUENCE</scope>
    <source>
        <strain evidence="13">STM</strain>
    </source>
</reference>
<feature type="transmembrane region" description="Helical" evidence="12">
    <location>
        <begin position="189"/>
        <end position="209"/>
    </location>
</feature>
<evidence type="ECO:0000256" key="11">
    <source>
        <dbReference type="ARBA" id="ARBA00049902"/>
    </source>
</evidence>
<comment type="caution">
    <text evidence="13">The sequence shown here is derived from an EMBL/GenBank/DDBJ whole genome shotgun (WGS) entry which is preliminary data.</text>
</comment>
<evidence type="ECO:0000256" key="8">
    <source>
        <dbReference type="ARBA" id="ARBA00023136"/>
    </source>
</evidence>
<evidence type="ECO:0000256" key="12">
    <source>
        <dbReference type="SAM" id="Phobius"/>
    </source>
</evidence>
<organism evidence="13">
    <name type="scientific">termite gut metagenome</name>
    <dbReference type="NCBI Taxonomy" id="433724"/>
    <lineage>
        <taxon>unclassified sequences</taxon>
        <taxon>metagenomes</taxon>
        <taxon>organismal metagenomes</taxon>
    </lineage>
</organism>
<keyword evidence="4 12" id="KW-0812">Transmembrane</keyword>
<dbReference type="EC" id="2.4.99.28" evidence="10"/>
<keyword evidence="6" id="KW-0573">Peptidoglycan synthesis</keyword>
<evidence type="ECO:0000256" key="5">
    <source>
        <dbReference type="ARBA" id="ARBA00022960"/>
    </source>
</evidence>
<dbReference type="GO" id="GO:0032153">
    <property type="term" value="C:cell division site"/>
    <property type="evidence" value="ECO:0007669"/>
    <property type="project" value="TreeGrafter"/>
</dbReference>
<evidence type="ECO:0000313" key="13">
    <source>
        <dbReference type="EMBL" id="KAA6334464.1"/>
    </source>
</evidence>
<evidence type="ECO:0000256" key="10">
    <source>
        <dbReference type="ARBA" id="ARBA00044770"/>
    </source>
</evidence>
<dbReference type="PANTHER" id="PTHR30474:SF2">
    <property type="entry name" value="PEPTIDOGLYCAN GLYCOSYLTRANSFERASE FTSW-RELATED"/>
    <property type="match status" value="1"/>
</dbReference>
<evidence type="ECO:0000256" key="1">
    <source>
        <dbReference type="ARBA" id="ARBA00004141"/>
    </source>
</evidence>
<feature type="transmembrane region" description="Helical" evidence="12">
    <location>
        <begin position="353"/>
        <end position="377"/>
    </location>
</feature>
<dbReference type="EMBL" id="SNRY01000995">
    <property type="protein sequence ID" value="KAA6334464.1"/>
    <property type="molecule type" value="Genomic_DNA"/>
</dbReference>
<keyword evidence="5" id="KW-0133">Cell shape</keyword>
<evidence type="ECO:0000256" key="9">
    <source>
        <dbReference type="ARBA" id="ARBA00032370"/>
    </source>
</evidence>
<dbReference type="Pfam" id="PF01098">
    <property type="entry name" value="FTSW_RODA_SPOVE"/>
    <property type="match status" value="1"/>
</dbReference>